<gene>
    <name evidence="1" type="ORF">GCM10009125_17280</name>
</gene>
<proteinExistence type="predicted"/>
<accession>A0ABN0TS75</accession>
<organism evidence="1 2">
    <name type="scientific">Castellaniella daejeonensis</name>
    <dbReference type="NCBI Taxonomy" id="659013"/>
    <lineage>
        <taxon>Bacteria</taxon>
        <taxon>Pseudomonadati</taxon>
        <taxon>Pseudomonadota</taxon>
        <taxon>Betaproteobacteria</taxon>
        <taxon>Burkholderiales</taxon>
        <taxon>Alcaligenaceae</taxon>
        <taxon>Castellaniella</taxon>
    </lineage>
</organism>
<name>A0ABN0TS75_9BURK</name>
<evidence type="ECO:0000313" key="1">
    <source>
        <dbReference type="EMBL" id="GAA0228843.1"/>
    </source>
</evidence>
<sequence>MVTIDKAAEGLELLKESILEHVAAHPDGIGNSEIARDLHLESDFQGKQKNYLTWSVIGLLVNDGQLVQEKRGRFAFYRIPVGSEDR</sequence>
<reference evidence="1 2" key="1">
    <citation type="journal article" date="2019" name="Int. J. Syst. Evol. Microbiol.">
        <title>The Global Catalogue of Microorganisms (GCM) 10K type strain sequencing project: providing services to taxonomists for standard genome sequencing and annotation.</title>
        <authorList>
            <consortium name="The Broad Institute Genomics Platform"/>
            <consortium name="The Broad Institute Genome Sequencing Center for Infectious Disease"/>
            <person name="Wu L."/>
            <person name="Ma J."/>
        </authorList>
    </citation>
    <scope>NUCLEOTIDE SEQUENCE [LARGE SCALE GENOMIC DNA]</scope>
    <source>
        <strain evidence="1 2">JCM 16240</strain>
    </source>
</reference>
<dbReference type="EMBL" id="BAAAFN010000013">
    <property type="protein sequence ID" value="GAA0228843.1"/>
    <property type="molecule type" value="Genomic_DNA"/>
</dbReference>
<dbReference type="Proteomes" id="UP001501176">
    <property type="component" value="Unassembled WGS sequence"/>
</dbReference>
<keyword evidence="2" id="KW-1185">Reference proteome</keyword>
<evidence type="ECO:0008006" key="3">
    <source>
        <dbReference type="Google" id="ProtNLM"/>
    </source>
</evidence>
<protein>
    <recommendedName>
        <fullName evidence="3">HTH HARE-type domain-containing protein</fullName>
    </recommendedName>
</protein>
<comment type="caution">
    <text evidence="1">The sequence shown here is derived from an EMBL/GenBank/DDBJ whole genome shotgun (WGS) entry which is preliminary data.</text>
</comment>
<evidence type="ECO:0000313" key="2">
    <source>
        <dbReference type="Proteomes" id="UP001501176"/>
    </source>
</evidence>